<dbReference type="CDD" id="cd21037">
    <property type="entry name" value="MLKL_NTD"/>
    <property type="match status" value="1"/>
</dbReference>
<dbReference type="AlphaFoldDB" id="A0AAD4ER76"/>
<organism evidence="2 3">
    <name type="scientific">Staphylotrichum longicolle</name>
    <dbReference type="NCBI Taxonomy" id="669026"/>
    <lineage>
        <taxon>Eukaryota</taxon>
        <taxon>Fungi</taxon>
        <taxon>Dikarya</taxon>
        <taxon>Ascomycota</taxon>
        <taxon>Pezizomycotina</taxon>
        <taxon>Sordariomycetes</taxon>
        <taxon>Sordariomycetidae</taxon>
        <taxon>Sordariales</taxon>
        <taxon>Chaetomiaceae</taxon>
        <taxon>Staphylotrichum</taxon>
    </lineage>
</organism>
<accession>A0AAD4ER76</accession>
<evidence type="ECO:0000259" key="1">
    <source>
        <dbReference type="Pfam" id="PF06985"/>
    </source>
</evidence>
<keyword evidence="3" id="KW-1185">Reference proteome</keyword>
<dbReference type="Pfam" id="PF06985">
    <property type="entry name" value="HET"/>
    <property type="match status" value="1"/>
</dbReference>
<protein>
    <recommendedName>
        <fullName evidence="1">Heterokaryon incompatibility domain-containing protein</fullName>
    </recommendedName>
</protein>
<sequence>MDYRALSDRQIRLLTILPAPLGTSGKAAPVHCTTSLRVLPTTDPAHDGALPSHYISFDPCVPDPPVESHVDDVRHLLAPLLEDMGREKKSRLSRAMDEVRGKVFRRQKETHGLLRPRAIVDFLSPEEQRRILTSVDTNQAGMECRIWRENGQVTHIYDDAAGYNILMGTSTTSEPVLGSVPVRALNPFFRYPDPDPDAYIKSVKDVVAKKPSNFVAMSYTWGPPEPTAEIVVDGNRAQVRANLEAGLRRFRDMDYFRLGGKIWIDALCINQQDQAEREKQVQMMASIYRHAGNVIVWLGPDTPESDQAISYLEKLGREYRAEYAEAMDAADPVTANTWRTMARVRMETAYDKAREMLGNGEELYGLAGPLYDFFDRPYWRRLWIIQELCAGRPGMPIVCGNRVTQWRYIRDAVLLLTSALDIMDETMWERLRDRRTPLEHSLLHVAQIAQLEIVGHRRTLASAPTEQLPLVVPTLFDDGPLLGGPMRRAVSLALQSGCSVPHDRIYGLLNIPGLPDLGIKVEYSKPLRDVFTEFSAACVKHRSLDFFGLVDGEYMLPVDENGNPQKGDKPSWVPNYDKNPRRRIGILDGEWCAGGHVPVGYCMDQVGSHIYASSEAPQISDDQCLVCTGKVVDAVDGTGAISRADCSEETLRNPSKRALLLSVRQPSGPADGDTAARANAGTTPLYDVLVGGCDMRGAPAPASFECLYDAFPVQEPPAHSQFYRNWHFLKSSADLLIDGRPLSSYFAHLATPTATDAPAPRPARETAAARQAMAARTKHRRLIVTKAGRLGLAPAQTLPGDAVITIVGHPKPVIARKVDTAVEGQDLWHLLGEAYVPGIMNAEAMPLSTKPWYYRETMEATDSPSPSASCALLETAVSILQAIRKASEAVRGASKTLTKLSHDLDSLHKTLELIKAEPLLQSKEIEEALDGVIRQETHLQEFFSALSKRQQWHAVKKFVTTLTDGDGPDTELQSLVRDLNNARDHLSLHIQVTQVGLIRDQNDGPRVAYDVLSRVDTNVKEVLGSGLKIARILEDRRFLSKRVSTVV</sequence>
<proteinExistence type="predicted"/>
<evidence type="ECO:0000313" key="3">
    <source>
        <dbReference type="Proteomes" id="UP001197093"/>
    </source>
</evidence>
<dbReference type="InterPro" id="IPR059179">
    <property type="entry name" value="MLKL-like_MCAfunc"/>
</dbReference>
<dbReference type="PANTHER" id="PTHR24148">
    <property type="entry name" value="ANKYRIN REPEAT DOMAIN-CONTAINING PROTEIN 39 HOMOLOG-RELATED"/>
    <property type="match status" value="1"/>
</dbReference>
<gene>
    <name evidence="2" type="ORF">NEMBOFW57_008143</name>
</gene>
<dbReference type="InterPro" id="IPR010730">
    <property type="entry name" value="HET"/>
</dbReference>
<feature type="domain" description="Heterokaryon incompatibility" evidence="1">
    <location>
        <begin position="214"/>
        <end position="387"/>
    </location>
</feature>
<evidence type="ECO:0000313" key="2">
    <source>
        <dbReference type="EMBL" id="KAG7285849.1"/>
    </source>
</evidence>
<dbReference type="InterPro" id="IPR052895">
    <property type="entry name" value="HetReg/Transcr_Mod"/>
</dbReference>
<dbReference type="Pfam" id="PF26639">
    <property type="entry name" value="Het-6_barrel"/>
    <property type="match status" value="1"/>
</dbReference>
<name>A0AAD4ER76_9PEZI</name>
<reference evidence="2" key="1">
    <citation type="submission" date="2023-02" db="EMBL/GenBank/DDBJ databases">
        <authorList>
            <person name="Palmer J.M."/>
        </authorList>
    </citation>
    <scope>NUCLEOTIDE SEQUENCE</scope>
    <source>
        <strain evidence="2">FW57</strain>
    </source>
</reference>
<dbReference type="PANTHER" id="PTHR24148:SF64">
    <property type="entry name" value="HETEROKARYON INCOMPATIBILITY DOMAIN-CONTAINING PROTEIN"/>
    <property type="match status" value="1"/>
</dbReference>
<dbReference type="EMBL" id="JAHCVI010000004">
    <property type="protein sequence ID" value="KAG7285849.1"/>
    <property type="molecule type" value="Genomic_DNA"/>
</dbReference>
<comment type="caution">
    <text evidence="2">The sequence shown here is derived from an EMBL/GenBank/DDBJ whole genome shotgun (WGS) entry which is preliminary data.</text>
</comment>
<dbReference type="Proteomes" id="UP001197093">
    <property type="component" value="Unassembled WGS sequence"/>
</dbReference>